<feature type="transmembrane region" description="Helical" evidence="1">
    <location>
        <begin position="50"/>
        <end position="70"/>
    </location>
</feature>
<evidence type="ECO:0000256" key="1">
    <source>
        <dbReference type="SAM" id="Phobius"/>
    </source>
</evidence>
<dbReference type="Gramene" id="mRNA:HanXRQr2_Chr01g0042981">
    <property type="protein sequence ID" value="mRNA:HanXRQr2_Chr01g0042981"/>
    <property type="gene ID" value="HanXRQr2_Chr01g0042981"/>
</dbReference>
<dbReference type="AlphaFoldDB" id="A0A9K3JZZ5"/>
<keyword evidence="1" id="KW-0812">Transmembrane</keyword>
<keyword evidence="3" id="KW-1185">Reference proteome</keyword>
<protein>
    <submittedName>
        <fullName evidence="2">Uncharacterized protein</fullName>
    </submittedName>
</protein>
<keyword evidence="1" id="KW-1133">Transmembrane helix</keyword>
<evidence type="ECO:0000313" key="3">
    <source>
        <dbReference type="Proteomes" id="UP000215914"/>
    </source>
</evidence>
<evidence type="ECO:0000313" key="2">
    <source>
        <dbReference type="EMBL" id="KAF5823870.1"/>
    </source>
</evidence>
<name>A0A9K3JZZ5_HELAN</name>
<dbReference type="Proteomes" id="UP000215914">
    <property type="component" value="Unassembled WGS sequence"/>
</dbReference>
<keyword evidence="1" id="KW-0472">Membrane</keyword>
<sequence length="151" mass="16908">MFKLWRWYQNCLSVHPVKTQVISSGLIWGFGDIAAQTVTHASSVKRNPNLASVWAAWSLLLGLSSCLTAGLPSWAYSRFIQLDVSWCLGFLAHIMGRRFSFKTHELLTFSCLHFCTLPLFPILTSTFVSLGLIYTCTDHPIGDLICSLFSC</sequence>
<feature type="transmembrane region" description="Helical" evidence="1">
    <location>
        <begin position="76"/>
        <end position="94"/>
    </location>
</feature>
<accession>A0A9K3JZZ5</accession>
<dbReference type="EMBL" id="MNCJ02000316">
    <property type="protein sequence ID" value="KAF5823870.1"/>
    <property type="molecule type" value="Genomic_DNA"/>
</dbReference>
<comment type="caution">
    <text evidence="2">The sequence shown here is derived from an EMBL/GenBank/DDBJ whole genome shotgun (WGS) entry which is preliminary data.</text>
</comment>
<reference evidence="2" key="1">
    <citation type="journal article" date="2017" name="Nature">
        <title>The sunflower genome provides insights into oil metabolism, flowering and Asterid evolution.</title>
        <authorList>
            <person name="Badouin H."/>
            <person name="Gouzy J."/>
            <person name="Grassa C.J."/>
            <person name="Murat F."/>
            <person name="Staton S.E."/>
            <person name="Cottret L."/>
            <person name="Lelandais-Briere C."/>
            <person name="Owens G.L."/>
            <person name="Carrere S."/>
            <person name="Mayjonade B."/>
            <person name="Legrand L."/>
            <person name="Gill N."/>
            <person name="Kane N.C."/>
            <person name="Bowers J.E."/>
            <person name="Hubner S."/>
            <person name="Bellec A."/>
            <person name="Berard A."/>
            <person name="Berges H."/>
            <person name="Blanchet N."/>
            <person name="Boniface M.C."/>
            <person name="Brunel D."/>
            <person name="Catrice O."/>
            <person name="Chaidir N."/>
            <person name="Claudel C."/>
            <person name="Donnadieu C."/>
            <person name="Faraut T."/>
            <person name="Fievet G."/>
            <person name="Helmstetter N."/>
            <person name="King M."/>
            <person name="Knapp S.J."/>
            <person name="Lai Z."/>
            <person name="Le Paslier M.C."/>
            <person name="Lippi Y."/>
            <person name="Lorenzon L."/>
            <person name="Mandel J.R."/>
            <person name="Marage G."/>
            <person name="Marchand G."/>
            <person name="Marquand E."/>
            <person name="Bret-Mestries E."/>
            <person name="Morien E."/>
            <person name="Nambeesan S."/>
            <person name="Nguyen T."/>
            <person name="Pegot-Espagnet P."/>
            <person name="Pouilly N."/>
            <person name="Raftis F."/>
            <person name="Sallet E."/>
            <person name="Schiex T."/>
            <person name="Thomas J."/>
            <person name="Vandecasteele C."/>
            <person name="Vares D."/>
            <person name="Vear F."/>
            <person name="Vautrin S."/>
            <person name="Crespi M."/>
            <person name="Mangin B."/>
            <person name="Burke J.M."/>
            <person name="Salse J."/>
            <person name="Munos S."/>
            <person name="Vincourt P."/>
            <person name="Rieseberg L.H."/>
            <person name="Langlade N.B."/>
        </authorList>
    </citation>
    <scope>NUCLEOTIDE SEQUENCE</scope>
    <source>
        <tissue evidence="2">Leaves</tissue>
    </source>
</reference>
<organism evidence="2 3">
    <name type="scientific">Helianthus annuus</name>
    <name type="common">Common sunflower</name>
    <dbReference type="NCBI Taxonomy" id="4232"/>
    <lineage>
        <taxon>Eukaryota</taxon>
        <taxon>Viridiplantae</taxon>
        <taxon>Streptophyta</taxon>
        <taxon>Embryophyta</taxon>
        <taxon>Tracheophyta</taxon>
        <taxon>Spermatophyta</taxon>
        <taxon>Magnoliopsida</taxon>
        <taxon>eudicotyledons</taxon>
        <taxon>Gunneridae</taxon>
        <taxon>Pentapetalae</taxon>
        <taxon>asterids</taxon>
        <taxon>campanulids</taxon>
        <taxon>Asterales</taxon>
        <taxon>Asteraceae</taxon>
        <taxon>Asteroideae</taxon>
        <taxon>Heliantheae alliance</taxon>
        <taxon>Heliantheae</taxon>
        <taxon>Helianthus</taxon>
    </lineage>
</organism>
<gene>
    <name evidence="2" type="ORF">HanXRQr2_Chr01g0042981</name>
</gene>
<feature type="transmembrane region" description="Helical" evidence="1">
    <location>
        <begin position="106"/>
        <end position="134"/>
    </location>
</feature>
<proteinExistence type="predicted"/>
<reference evidence="2" key="2">
    <citation type="submission" date="2020-06" db="EMBL/GenBank/DDBJ databases">
        <title>Helianthus annuus Genome sequencing and assembly Release 2.</title>
        <authorList>
            <person name="Gouzy J."/>
            <person name="Langlade N."/>
            <person name="Munos S."/>
        </authorList>
    </citation>
    <scope>NUCLEOTIDE SEQUENCE</scope>
    <source>
        <tissue evidence="2">Leaves</tissue>
    </source>
</reference>